<comment type="caution">
    <text evidence="2">The sequence shown here is derived from an EMBL/GenBank/DDBJ whole genome shotgun (WGS) entry which is preliminary data.</text>
</comment>
<evidence type="ECO:0000313" key="3">
    <source>
        <dbReference type="Proteomes" id="UP000072763"/>
    </source>
</evidence>
<keyword evidence="1" id="KW-0812">Transmembrane</keyword>
<dbReference type="PATRIC" id="fig|465820.4.peg.2074"/>
<sequence length="211" mass="22091">MTVARHVAEAPPEAPTSFALGPTLVRVGLWTTRGAVVVMVLVIVLAVVDRPGWERLGFDQDGSPRAALPNAALLCALVLGIGWQWFAGLAAPSSTVRRDGDDLRALTVLGSRRVRLPGAFVVRFRIWSGVGTTHGLIVLDRRCRALVVLSPFGPADTGRTRALVPAAEDSLWRAVGEHLLGLGWLLATVVVVFVLGGALGAVLSAPGSGLG</sequence>
<evidence type="ECO:0000256" key="1">
    <source>
        <dbReference type="SAM" id="Phobius"/>
    </source>
</evidence>
<dbReference type="Proteomes" id="UP000072763">
    <property type="component" value="Unassembled WGS sequence"/>
</dbReference>
<organism evidence="2 3">
    <name type="scientific">Curtobacterium oceanosedimentum</name>
    <dbReference type="NCBI Taxonomy" id="465820"/>
    <lineage>
        <taxon>Bacteria</taxon>
        <taxon>Bacillati</taxon>
        <taxon>Actinomycetota</taxon>
        <taxon>Actinomycetes</taxon>
        <taxon>Micrococcales</taxon>
        <taxon>Microbacteriaceae</taxon>
        <taxon>Curtobacterium</taxon>
    </lineage>
</organism>
<feature type="transmembrane region" description="Helical" evidence="1">
    <location>
        <begin position="68"/>
        <end position="86"/>
    </location>
</feature>
<evidence type="ECO:0000313" key="2">
    <source>
        <dbReference type="EMBL" id="KTR51601.1"/>
    </source>
</evidence>
<dbReference type="AlphaFoldDB" id="A0A147DQ29"/>
<keyword evidence="1" id="KW-0472">Membrane</keyword>
<name>A0A147DQ29_9MICO</name>
<feature type="transmembrane region" description="Helical" evidence="1">
    <location>
        <begin position="182"/>
        <end position="205"/>
    </location>
</feature>
<proteinExistence type="predicted"/>
<feature type="transmembrane region" description="Helical" evidence="1">
    <location>
        <begin position="27"/>
        <end position="48"/>
    </location>
</feature>
<reference evidence="2 3" key="1">
    <citation type="journal article" date="2016" name="Front. Microbiol.">
        <title>Genomic Resource of Rice Seed Associated Bacteria.</title>
        <authorList>
            <person name="Midha S."/>
            <person name="Bansal K."/>
            <person name="Sharma S."/>
            <person name="Kumar N."/>
            <person name="Patil P.P."/>
            <person name="Chaudhry V."/>
            <person name="Patil P.B."/>
        </authorList>
    </citation>
    <scope>NUCLEOTIDE SEQUENCE [LARGE SCALE GENOMIC DNA]</scope>
    <source>
        <strain evidence="2 3">NS359</strain>
    </source>
</reference>
<accession>A0A147DQ29</accession>
<dbReference type="EMBL" id="LDRC01000049">
    <property type="protein sequence ID" value="KTR51601.1"/>
    <property type="molecule type" value="Genomic_DNA"/>
</dbReference>
<protein>
    <submittedName>
        <fullName evidence="2">Uncharacterized protein</fullName>
    </submittedName>
</protein>
<keyword evidence="1" id="KW-1133">Transmembrane helix</keyword>
<gene>
    <name evidence="2" type="ORF">NS359_09560</name>
</gene>